<accession>A0A382S4U5</accession>
<organism evidence="1">
    <name type="scientific">marine metagenome</name>
    <dbReference type="NCBI Taxonomy" id="408172"/>
    <lineage>
        <taxon>unclassified sequences</taxon>
        <taxon>metagenomes</taxon>
        <taxon>ecological metagenomes</taxon>
    </lineage>
</organism>
<proteinExistence type="predicted"/>
<dbReference type="EMBL" id="UINC01126433">
    <property type="protein sequence ID" value="SVD04916.1"/>
    <property type="molecule type" value="Genomic_DNA"/>
</dbReference>
<evidence type="ECO:0000313" key="1">
    <source>
        <dbReference type="EMBL" id="SVD04916.1"/>
    </source>
</evidence>
<feature type="non-terminal residue" evidence="1">
    <location>
        <position position="93"/>
    </location>
</feature>
<protein>
    <submittedName>
        <fullName evidence="1">Uncharacterized protein</fullName>
    </submittedName>
</protein>
<name>A0A382S4U5_9ZZZZ</name>
<gene>
    <name evidence="1" type="ORF">METZ01_LOCUS357770</name>
</gene>
<dbReference type="AlphaFoldDB" id="A0A382S4U5"/>
<sequence length="93" mass="11057">MGKEVQEEYISYIFKWKEKGQTWESKEVIGHKFFEDSNRMVLYKTNGGIFEIPCWNEHYSDLGADWADKVNKQYAEELAKETEEKEEPDELKG</sequence>
<reference evidence="1" key="1">
    <citation type="submission" date="2018-05" db="EMBL/GenBank/DDBJ databases">
        <authorList>
            <person name="Lanie J.A."/>
            <person name="Ng W.-L."/>
            <person name="Kazmierczak K.M."/>
            <person name="Andrzejewski T.M."/>
            <person name="Davidsen T.M."/>
            <person name="Wayne K.J."/>
            <person name="Tettelin H."/>
            <person name="Glass J.I."/>
            <person name="Rusch D."/>
            <person name="Podicherti R."/>
            <person name="Tsui H.-C.T."/>
            <person name="Winkler M.E."/>
        </authorList>
    </citation>
    <scope>NUCLEOTIDE SEQUENCE</scope>
</reference>